<evidence type="ECO:0000259" key="1">
    <source>
        <dbReference type="Pfam" id="PF13439"/>
    </source>
</evidence>
<dbReference type="RefSeq" id="WP_072855867.1">
    <property type="nucleotide sequence ID" value="NZ_FQUE01000001.1"/>
</dbReference>
<dbReference type="EMBL" id="FQUE01000001">
    <property type="protein sequence ID" value="SHE59046.1"/>
    <property type="molecule type" value="Genomic_DNA"/>
</dbReference>
<dbReference type="STRING" id="366533.SAMN05444339_101819"/>
<gene>
    <name evidence="2" type="ORF">SAMN05444339_101819</name>
</gene>
<dbReference type="AlphaFoldDB" id="A0A1M4UQP0"/>
<feature type="domain" description="Glycosyltransferase subfamily 4-like N-terminal" evidence="1">
    <location>
        <begin position="21"/>
        <end position="109"/>
    </location>
</feature>
<accession>A0A1M4UQP0</accession>
<sequence length="398" mass="42658">MKLLVFAQRLDPDESQMNAIALADRLRETHGYDIVLHATDGPAAQMVRDRGFRFVPAPDVTYHPAPQRMAALRRLVRGEGPDVIHAWDGWQGLEAYYAVHLRLGVPLLISDLNADVTRYLPRNVPTTFGCAALAEAAAELGWRFPMTLPMPVDTRTNAAEAVNGAGFRSRYGMKDGDVMIAAVAERPDASASGGTIRAIEAIRTLGQNLPLKLVLLGESDTDVNLRARVDAANRHLYREAVILTGAMPDPREAYAAADIVVGTGGSALRGLAFGKPLVVVGAAGFAATFTPQTAPGFLRSGMRGTGEGRFGGSAMLDALRPLAQRPQLRAQLGAFGRDFVVENHDFGRVAAQLAACCNAAKSGAASRMGDLVDAARTAFYVLRERRFRVAARTTVPGR</sequence>
<evidence type="ECO:0000313" key="3">
    <source>
        <dbReference type="Proteomes" id="UP000183987"/>
    </source>
</evidence>
<dbReference type="Pfam" id="PF13439">
    <property type="entry name" value="Glyco_transf_4"/>
    <property type="match status" value="1"/>
</dbReference>
<dbReference type="SUPFAM" id="SSF53756">
    <property type="entry name" value="UDP-Glycosyltransferase/glycogen phosphorylase"/>
    <property type="match status" value="1"/>
</dbReference>
<dbReference type="InterPro" id="IPR028098">
    <property type="entry name" value="Glyco_trans_4-like_N"/>
</dbReference>
<name>A0A1M4UQP0_LOKAT</name>
<dbReference type="Proteomes" id="UP000183987">
    <property type="component" value="Unassembled WGS sequence"/>
</dbReference>
<proteinExistence type="predicted"/>
<keyword evidence="3" id="KW-1185">Reference proteome</keyword>
<dbReference type="Gene3D" id="3.40.50.2000">
    <property type="entry name" value="Glycogen Phosphorylase B"/>
    <property type="match status" value="2"/>
</dbReference>
<evidence type="ECO:0000313" key="2">
    <source>
        <dbReference type="EMBL" id="SHE59046.1"/>
    </source>
</evidence>
<keyword evidence="2" id="KW-0808">Transferase</keyword>
<dbReference type="GO" id="GO:0016740">
    <property type="term" value="F:transferase activity"/>
    <property type="evidence" value="ECO:0007669"/>
    <property type="project" value="UniProtKB-KW"/>
</dbReference>
<dbReference type="OrthoDB" id="3861448at2"/>
<reference evidence="3" key="1">
    <citation type="submission" date="2016-11" db="EMBL/GenBank/DDBJ databases">
        <authorList>
            <person name="Varghese N."/>
            <person name="Submissions S."/>
        </authorList>
    </citation>
    <scope>NUCLEOTIDE SEQUENCE [LARGE SCALE GENOMIC DNA]</scope>
    <source>
        <strain evidence="3">DSM 29326</strain>
    </source>
</reference>
<organism evidence="2 3">
    <name type="scientific">Loktanella atrilutea</name>
    <dbReference type="NCBI Taxonomy" id="366533"/>
    <lineage>
        <taxon>Bacteria</taxon>
        <taxon>Pseudomonadati</taxon>
        <taxon>Pseudomonadota</taxon>
        <taxon>Alphaproteobacteria</taxon>
        <taxon>Rhodobacterales</taxon>
        <taxon>Roseobacteraceae</taxon>
        <taxon>Loktanella</taxon>
    </lineage>
</organism>
<protein>
    <submittedName>
        <fullName evidence="2">Glycosyl transferases group 1</fullName>
    </submittedName>
</protein>